<dbReference type="GO" id="GO:0003682">
    <property type="term" value="F:chromatin binding"/>
    <property type="evidence" value="ECO:0007669"/>
    <property type="project" value="TreeGrafter"/>
</dbReference>
<dbReference type="InterPro" id="IPR016197">
    <property type="entry name" value="Chromo-like_dom_sf"/>
</dbReference>
<reference evidence="13 14" key="1">
    <citation type="journal article" date="2014" name="Genome Announc.">
        <title>Draft genome sequence of Sclerotinia borealis, a psychrophilic plant pathogenic fungus.</title>
        <authorList>
            <person name="Mardanov A.V."/>
            <person name="Beletsky A.V."/>
            <person name="Kadnikov V.V."/>
            <person name="Ignatov A.N."/>
            <person name="Ravin N.V."/>
        </authorList>
    </citation>
    <scope>NUCLEOTIDE SEQUENCE [LARGE SCALE GENOMIC DNA]</scope>
    <source>
        <strain evidence="14">F-4157</strain>
    </source>
</reference>
<dbReference type="SUPFAM" id="SSF54160">
    <property type="entry name" value="Chromo domain-like"/>
    <property type="match status" value="1"/>
</dbReference>
<evidence type="ECO:0000256" key="2">
    <source>
        <dbReference type="ARBA" id="ARBA00011353"/>
    </source>
</evidence>
<dbReference type="SMART" id="SM00490">
    <property type="entry name" value="HELICc"/>
    <property type="match status" value="1"/>
</dbReference>
<dbReference type="PROSITE" id="PS51192">
    <property type="entry name" value="HELICASE_ATP_BIND_1"/>
    <property type="match status" value="1"/>
</dbReference>
<evidence type="ECO:0000259" key="11">
    <source>
        <dbReference type="PROSITE" id="PS51192"/>
    </source>
</evidence>
<feature type="region of interest" description="Disordered" evidence="10">
    <location>
        <begin position="154"/>
        <end position="365"/>
    </location>
</feature>
<dbReference type="PROSITE" id="PS51194">
    <property type="entry name" value="HELICASE_CTER"/>
    <property type="match status" value="1"/>
</dbReference>
<dbReference type="GO" id="GO:0000785">
    <property type="term" value="C:chromatin"/>
    <property type="evidence" value="ECO:0007669"/>
    <property type="project" value="TreeGrafter"/>
</dbReference>
<dbReference type="STRING" id="1432307.W9C742"/>
<dbReference type="EMBL" id="AYSA01000377">
    <property type="protein sequence ID" value="ESZ92582.1"/>
    <property type="molecule type" value="Genomic_DNA"/>
</dbReference>
<feature type="compositionally biased region" description="Polar residues" evidence="10">
    <location>
        <begin position="1575"/>
        <end position="1607"/>
    </location>
</feature>
<dbReference type="InterPro" id="IPR001650">
    <property type="entry name" value="Helicase_C-like"/>
</dbReference>
<evidence type="ECO:0000256" key="3">
    <source>
        <dbReference type="ARBA" id="ARBA00022723"/>
    </source>
</evidence>
<keyword evidence="5" id="KW-0863">Zinc-finger</keyword>
<evidence type="ECO:0000256" key="5">
    <source>
        <dbReference type="ARBA" id="ARBA00022771"/>
    </source>
</evidence>
<dbReference type="Gene3D" id="3.40.50.10810">
    <property type="entry name" value="Tandem AAA-ATPase domain"/>
    <property type="match status" value="1"/>
</dbReference>
<keyword evidence="8" id="KW-0067">ATP-binding</keyword>
<evidence type="ECO:0008006" key="15">
    <source>
        <dbReference type="Google" id="ProtNLM"/>
    </source>
</evidence>
<dbReference type="InterPro" id="IPR011011">
    <property type="entry name" value="Znf_FYVE_PHD"/>
</dbReference>
<keyword evidence="6" id="KW-0378">Hydrolase</keyword>
<dbReference type="SMART" id="SM00249">
    <property type="entry name" value="PHD"/>
    <property type="match status" value="2"/>
</dbReference>
<feature type="compositionally biased region" description="Low complexity" evidence="10">
    <location>
        <begin position="1758"/>
        <end position="1774"/>
    </location>
</feature>
<comment type="caution">
    <text evidence="13">The sequence shown here is derived from an EMBL/GenBank/DDBJ whole genome shotgun (WGS) entry which is preliminary data.</text>
</comment>
<dbReference type="Gene3D" id="3.40.50.300">
    <property type="entry name" value="P-loop containing nucleotide triphosphate hydrolases"/>
    <property type="match status" value="1"/>
</dbReference>
<dbReference type="InterPro" id="IPR056616">
    <property type="entry name" value="Chromo_MIT1"/>
</dbReference>
<dbReference type="InterPro" id="IPR013083">
    <property type="entry name" value="Znf_RING/FYVE/PHD"/>
</dbReference>
<feature type="compositionally biased region" description="Acidic residues" evidence="10">
    <location>
        <begin position="243"/>
        <end position="252"/>
    </location>
</feature>
<keyword evidence="7" id="KW-0862">Zinc</keyword>
<proteinExistence type="predicted"/>
<dbReference type="InterPro" id="IPR001965">
    <property type="entry name" value="Znf_PHD"/>
</dbReference>
<feature type="compositionally biased region" description="Polar residues" evidence="10">
    <location>
        <begin position="1559"/>
        <end position="1568"/>
    </location>
</feature>
<dbReference type="PANTHER" id="PTHR45623">
    <property type="entry name" value="CHROMODOMAIN-HELICASE-DNA-BINDING PROTEIN 3-RELATED-RELATED"/>
    <property type="match status" value="1"/>
</dbReference>
<dbReference type="GO" id="GO:0140658">
    <property type="term" value="F:ATP-dependent chromatin remodeler activity"/>
    <property type="evidence" value="ECO:0007669"/>
    <property type="project" value="TreeGrafter"/>
</dbReference>
<dbReference type="SUPFAM" id="SSF52540">
    <property type="entry name" value="P-loop containing nucleoside triphosphate hydrolases"/>
    <property type="match status" value="2"/>
</dbReference>
<accession>W9C742</accession>
<comment type="subcellular location">
    <subcellularLocation>
        <location evidence="1">Nucleus</location>
    </subcellularLocation>
</comment>
<evidence type="ECO:0000256" key="8">
    <source>
        <dbReference type="ARBA" id="ARBA00022840"/>
    </source>
</evidence>
<organism evidence="13 14">
    <name type="scientific">Sclerotinia borealis (strain F-4128)</name>
    <dbReference type="NCBI Taxonomy" id="1432307"/>
    <lineage>
        <taxon>Eukaryota</taxon>
        <taxon>Fungi</taxon>
        <taxon>Dikarya</taxon>
        <taxon>Ascomycota</taxon>
        <taxon>Pezizomycotina</taxon>
        <taxon>Leotiomycetes</taxon>
        <taxon>Helotiales</taxon>
        <taxon>Sclerotiniaceae</taxon>
        <taxon>Sclerotinia</taxon>
    </lineage>
</organism>
<keyword evidence="4" id="KW-0547">Nucleotide-binding</keyword>
<feature type="domain" description="Helicase ATP-binding" evidence="11">
    <location>
        <begin position="797"/>
        <end position="969"/>
    </location>
</feature>
<dbReference type="Pfam" id="PF15446">
    <property type="entry name" value="zf-PHD-like"/>
    <property type="match status" value="1"/>
</dbReference>
<keyword evidence="3" id="KW-0479">Metal-binding</keyword>
<evidence type="ECO:0000313" key="13">
    <source>
        <dbReference type="EMBL" id="ESZ92582.1"/>
    </source>
</evidence>
<dbReference type="InterPro" id="IPR049730">
    <property type="entry name" value="SNF2/RAD54-like_C"/>
</dbReference>
<dbReference type="SUPFAM" id="SSF57903">
    <property type="entry name" value="FYVE/PHD zinc finger"/>
    <property type="match status" value="1"/>
</dbReference>
<keyword evidence="14" id="KW-1185">Reference proteome</keyword>
<feature type="compositionally biased region" description="Acidic residues" evidence="10">
    <location>
        <begin position="61"/>
        <end position="79"/>
    </location>
</feature>
<evidence type="ECO:0000256" key="9">
    <source>
        <dbReference type="ARBA" id="ARBA00023242"/>
    </source>
</evidence>
<dbReference type="Gene3D" id="3.30.40.10">
    <property type="entry name" value="Zinc/RING finger domain, C3HC4 (zinc finger)"/>
    <property type="match status" value="1"/>
</dbReference>
<dbReference type="GO" id="GO:0008270">
    <property type="term" value="F:zinc ion binding"/>
    <property type="evidence" value="ECO:0007669"/>
    <property type="project" value="UniProtKB-KW"/>
</dbReference>
<dbReference type="InterPro" id="IPR041684">
    <property type="entry name" value="Znf-PHD-like"/>
</dbReference>
<dbReference type="GO" id="GO:0005634">
    <property type="term" value="C:nucleus"/>
    <property type="evidence" value="ECO:0007669"/>
    <property type="project" value="UniProtKB-SubCell"/>
</dbReference>
<feature type="region of interest" description="Disordered" evidence="10">
    <location>
        <begin position="1559"/>
        <end position="1607"/>
    </location>
</feature>
<dbReference type="CDD" id="cd18793">
    <property type="entry name" value="SF2_C_SNF"/>
    <property type="match status" value="1"/>
</dbReference>
<dbReference type="GO" id="GO:0042393">
    <property type="term" value="F:histone binding"/>
    <property type="evidence" value="ECO:0007669"/>
    <property type="project" value="TreeGrafter"/>
</dbReference>
<dbReference type="Pfam" id="PF00271">
    <property type="entry name" value="Helicase_C"/>
    <property type="match status" value="1"/>
</dbReference>
<dbReference type="SMART" id="SM00487">
    <property type="entry name" value="DEXDc"/>
    <property type="match status" value="1"/>
</dbReference>
<gene>
    <name evidence="13" type="ORF">SBOR_7042</name>
</gene>
<feature type="compositionally biased region" description="Polar residues" evidence="10">
    <location>
        <begin position="313"/>
        <end position="324"/>
    </location>
</feature>
<feature type="domain" description="Helicase C-terminal" evidence="12">
    <location>
        <begin position="1104"/>
        <end position="1260"/>
    </location>
</feature>
<protein>
    <recommendedName>
        <fullName evidence="15">Chromatin remodeling factor mit1</fullName>
    </recommendedName>
</protein>
<dbReference type="GO" id="GO:0003677">
    <property type="term" value="F:DNA binding"/>
    <property type="evidence" value="ECO:0007669"/>
    <property type="project" value="TreeGrafter"/>
</dbReference>
<feature type="region of interest" description="Disordered" evidence="10">
    <location>
        <begin position="1"/>
        <end position="99"/>
    </location>
</feature>
<evidence type="ECO:0000256" key="7">
    <source>
        <dbReference type="ARBA" id="ARBA00022833"/>
    </source>
</evidence>
<dbReference type="Pfam" id="PF23615">
    <property type="entry name" value="Chromo_MIT1"/>
    <property type="match status" value="1"/>
</dbReference>
<dbReference type="Pfam" id="PF00176">
    <property type="entry name" value="SNF2-rel_dom"/>
    <property type="match status" value="1"/>
</dbReference>
<evidence type="ECO:0000256" key="10">
    <source>
        <dbReference type="SAM" id="MobiDB-lite"/>
    </source>
</evidence>
<dbReference type="InterPro" id="IPR027417">
    <property type="entry name" value="P-loop_NTPase"/>
</dbReference>
<evidence type="ECO:0000256" key="6">
    <source>
        <dbReference type="ARBA" id="ARBA00022801"/>
    </source>
</evidence>
<dbReference type="PANTHER" id="PTHR45623:SF17">
    <property type="entry name" value="CHROMODOMAIN-HELICASE-DNA-BINDING PROTEIN 3-RELATED"/>
    <property type="match status" value="1"/>
</dbReference>
<dbReference type="Pfam" id="PF23614">
    <property type="entry name" value="DUF7141"/>
    <property type="match status" value="1"/>
</dbReference>
<evidence type="ECO:0000313" key="14">
    <source>
        <dbReference type="Proteomes" id="UP000019487"/>
    </source>
</evidence>
<evidence type="ECO:0000259" key="12">
    <source>
        <dbReference type="PROSITE" id="PS51194"/>
    </source>
</evidence>
<dbReference type="InterPro" id="IPR055565">
    <property type="entry name" value="DUF7141"/>
</dbReference>
<feature type="compositionally biased region" description="Polar residues" evidence="10">
    <location>
        <begin position="1916"/>
        <end position="1928"/>
    </location>
</feature>
<dbReference type="InterPro" id="IPR014001">
    <property type="entry name" value="Helicase_ATP-bd"/>
</dbReference>
<feature type="compositionally biased region" description="Low complexity" evidence="10">
    <location>
        <begin position="230"/>
        <end position="239"/>
    </location>
</feature>
<feature type="compositionally biased region" description="Low complexity" evidence="10">
    <location>
        <begin position="1483"/>
        <end position="1496"/>
    </location>
</feature>
<dbReference type="OrthoDB" id="5857104at2759"/>
<feature type="compositionally biased region" description="Polar residues" evidence="10">
    <location>
        <begin position="1946"/>
        <end position="1955"/>
    </location>
</feature>
<evidence type="ECO:0000256" key="1">
    <source>
        <dbReference type="ARBA" id="ARBA00004123"/>
    </source>
</evidence>
<feature type="compositionally biased region" description="Basic and acidic residues" evidence="10">
    <location>
        <begin position="1775"/>
        <end position="1787"/>
    </location>
</feature>
<comment type="subunit">
    <text evidence="2">Component of the NuA4 histone acetyltransferase complex.</text>
</comment>
<keyword evidence="9" id="KW-0539">Nucleus</keyword>
<name>W9C742_SCLBF</name>
<dbReference type="InterPro" id="IPR000330">
    <property type="entry name" value="SNF2_N"/>
</dbReference>
<feature type="compositionally biased region" description="Basic and acidic residues" evidence="10">
    <location>
        <begin position="1406"/>
        <end position="1420"/>
    </location>
</feature>
<dbReference type="InterPro" id="IPR038718">
    <property type="entry name" value="SNF2-like_sf"/>
</dbReference>
<feature type="compositionally biased region" description="Basic and acidic residues" evidence="10">
    <location>
        <begin position="1497"/>
        <end position="1508"/>
    </location>
</feature>
<feature type="compositionally biased region" description="Polar residues" evidence="10">
    <location>
        <begin position="39"/>
        <end position="55"/>
    </location>
</feature>
<dbReference type="CDD" id="cd17919">
    <property type="entry name" value="DEXHc_Snf"/>
    <property type="match status" value="1"/>
</dbReference>
<dbReference type="GO" id="GO:0016887">
    <property type="term" value="F:ATP hydrolysis activity"/>
    <property type="evidence" value="ECO:0007669"/>
    <property type="project" value="TreeGrafter"/>
</dbReference>
<feature type="region of interest" description="Disordered" evidence="10">
    <location>
        <begin position="1727"/>
        <end position="1823"/>
    </location>
</feature>
<feature type="compositionally biased region" description="Polar residues" evidence="10">
    <location>
        <begin position="1732"/>
        <end position="1757"/>
    </location>
</feature>
<dbReference type="GO" id="GO:0005524">
    <property type="term" value="F:ATP binding"/>
    <property type="evidence" value="ECO:0007669"/>
    <property type="project" value="UniProtKB-KW"/>
</dbReference>
<dbReference type="Proteomes" id="UP000019487">
    <property type="component" value="Unassembled WGS sequence"/>
</dbReference>
<evidence type="ECO:0000256" key="4">
    <source>
        <dbReference type="ARBA" id="ARBA00022741"/>
    </source>
</evidence>
<dbReference type="HOGENOM" id="CLU_000315_18_3_1"/>
<feature type="region of interest" description="Disordered" evidence="10">
    <location>
        <begin position="1902"/>
        <end position="1956"/>
    </location>
</feature>
<feature type="region of interest" description="Disordered" evidence="10">
    <location>
        <begin position="1367"/>
        <end position="1521"/>
    </location>
</feature>
<sequence>MARRNYIADSNESEIETVEPPNSENFSRHTPKLDRMPESASSSQVGESIQNSTDAVQADGNTDETADEQVAEDESEDAENTIVVMVPGPKNPDDFVPYQEDDTVNSVLEELTGSDGETLYRVEYEDERQGKITLNRLSHLPNGNSALDIFNSKESSESISVDMPLNSDRSMSSRRTHHQPTNKDFVDISNVQLSSDSDDEYSTQNGKMKRHLVKRNMSTVDVEKARRSTRGGSRQSSSRLISDNDEDDEDGSQSELTKPNGHGPKRATRSAAPRRANTSANYLEQDEDELAADVQIESEGSDIAYAKPKRPRTSNTRAATSNSNKRGRPQNRGDESDDSSEWSKELPSRTSGRGNKTHKSMKERDIDEELFADEVAGKGGTPKIISIREIYQPVSAGSDFSLFHDQNCDVCGGTGKNSNKGRSELIYCQGCSSSIHRLCLGYRAGREHMVTKVGHENFVMQCRRCIGLAVKKDPLAPRLGACSSCNEPGPSCAAFSVKKSAKQEEKLREENDGDDPITNVREGLVNNPNNVLFRCRGCQRGFHFEHLPLRLKKSTTPQDTEQLRSQRLKRYSKNWQCKECSETTAKLQTLVAWRLSDRKSYAEGDEFDAFREDEKEYLVKWDDKSYFQCSWMPGAWVWGVAAGSMRKAFIRRDEGANLFPKWDEEEAIPEEFLRMEIVFDVEYDVSFQPKSEAYDKAHIDDVVQVLVKFRGLTYDESVWEEPPSPDVADRWSDFVSAYNEYVMGKYFKQSPASALKERIDAFRSLNFQKKVVLKKQPASLIGGEMMGYQMDGLNWLLYNFHQQKNIILADEMGLGKTIQIISLIVSLVKDKPKCWPFLVVTPNSTCPNWRREIKKWAPDLRVVAYYGAKSAREMAMKYELYPNGCSDLRAHVVVTSYEAPVDDSSRAFFKKVKWAGMIVDEGQRLKNDGNLLYGALTALKVPFQVLLTGTPLQNNKRELFNLLQFLDGSIDAAKLDEKYAELTKENLPELHKLIRPFFLRRTKREVLKFLPPMAQVILPVTMSVVQKRLYKSILAKNPKLIMTILGQTKNTLRPTERGNLNNILMQLRKCLCHPFLYSSAVEETSLSQEALHRNLIDASSKFKLLELMLPKLQARGHRVLIFSQFLNQLDLVEDFLNGLGLPFQRLDGTVSTLEKQKRIDAFNAPNSPLFAFLLSTRAGGVGINLATADTVIIMDPDFNPHQDIQALSRAHRIGQTKKVLVFQLMTKDSAEEKIVQIGRKKMALDQALIESMDAQTDAGIDLESILKHGAEALFLNDDRNDIHYDSASVDKLLDRAQVETTDTNDDKTAESQFSHARVWAQGKGALSDDVEDPDADSAAPNESVWLAILKQREADAALEAAKNMQTFGRGKRARQTVDYEKSQPELMDLDDPEDSPQKNGRRARKPHSDDEFPGHGAKESEAEESDAYENVDPRELDIGLPGVKGMKSKSPVYARQSSNKSKRKMDAQGGNKPRLGSLTLTIPSPKKSGKQQQGSKKQPDSSVMKKPDSSVIKPRKPDHKNLLVKSIRGEDTKPFNGVNSSFNLPAIDVRQKLAHLQNSETVKKQASTKAFLDKPNSQANASNRPVKGSTISSSLQNVTSNGLPEPSSILSTSAQDSFAIAEKIDNYIGDHQGRAVSFEKCVKDYEQWSIVNIGTNRVFITARHAQEWHDQGHRLFEDFNRLLQHFEQSAQKEDDIEEECRIVLQSVRSEMDKGPWLWDQVEQKAQRFWPEPQSSANQQYPQQLQATHSQDDPNPSYRQQLQQVHQGQQGQNNNEQRKRGPYKKRENQGAAVDPSANLIQVPDVPLGAPSGQTSSEQKKKRPYKKRKITGLIFDLDIPENMERAKQDYYQDLQQQIIEAQAREARELQEQGRSHEIPRFPPPLPIGTSSQILSQHISIMTKPLSGPSGQHAEESFQLDSDTKPSSPVIRSTPAIEVPVKRKRGRPSGSTSSQPNYPVTLAPMPPMSIRPNVHSCPHCNFVYTRLVPSCPCNAPTTAIRLMLDNLKGIKDDPKQVADAAKLLKEALASKLGPRKPSQK</sequence>